<feature type="domain" description="MotA/TolQ/ExbB proton channel" evidence="10">
    <location>
        <begin position="102"/>
        <end position="215"/>
    </location>
</feature>
<comment type="subcellular location">
    <subcellularLocation>
        <location evidence="1">Cell membrane</location>
        <topology evidence="1">Multi-pass membrane protein</topology>
    </subcellularLocation>
</comment>
<evidence type="ECO:0000256" key="4">
    <source>
        <dbReference type="ARBA" id="ARBA00022475"/>
    </source>
</evidence>
<gene>
    <name evidence="11" type="ORF">ENI35_01750</name>
</gene>
<dbReference type="PANTHER" id="PTHR30433">
    <property type="entry name" value="CHEMOTAXIS PROTEIN MOTA"/>
    <property type="match status" value="1"/>
</dbReference>
<keyword evidence="5 9" id="KW-0812">Transmembrane</keyword>
<dbReference type="AlphaFoldDB" id="A0A7C1ZE67"/>
<accession>A0A7C1ZE67</accession>
<dbReference type="InterPro" id="IPR047055">
    <property type="entry name" value="MotA-like"/>
</dbReference>
<keyword evidence="8 9" id="KW-0472">Membrane</keyword>
<dbReference type="GO" id="GO:0071978">
    <property type="term" value="P:bacterial-type flagellum-dependent swarming motility"/>
    <property type="evidence" value="ECO:0007669"/>
    <property type="project" value="InterPro"/>
</dbReference>
<keyword evidence="4" id="KW-1003">Cell membrane</keyword>
<evidence type="ECO:0000256" key="2">
    <source>
        <dbReference type="ARBA" id="ARBA00008038"/>
    </source>
</evidence>
<dbReference type="Proteomes" id="UP000885738">
    <property type="component" value="Unassembled WGS sequence"/>
</dbReference>
<feature type="transmembrane region" description="Helical" evidence="9">
    <location>
        <begin position="152"/>
        <end position="170"/>
    </location>
</feature>
<evidence type="ECO:0000259" key="10">
    <source>
        <dbReference type="Pfam" id="PF01618"/>
    </source>
</evidence>
<evidence type="ECO:0000256" key="9">
    <source>
        <dbReference type="SAM" id="Phobius"/>
    </source>
</evidence>
<feature type="transmembrane region" description="Helical" evidence="9">
    <location>
        <begin position="32"/>
        <end position="52"/>
    </location>
</feature>
<dbReference type="PANTHER" id="PTHR30433:SF2">
    <property type="entry name" value="MOTILITY PROTEIN A"/>
    <property type="match status" value="1"/>
</dbReference>
<evidence type="ECO:0000256" key="7">
    <source>
        <dbReference type="ARBA" id="ARBA00022989"/>
    </source>
</evidence>
<name>A0A7C1ZE67_DESA2</name>
<feature type="transmembrane region" description="Helical" evidence="9">
    <location>
        <begin position="182"/>
        <end position="204"/>
    </location>
</feature>
<organism evidence="11">
    <name type="scientific">Desulfofervidus auxilii</name>
    <dbReference type="NCBI Taxonomy" id="1621989"/>
    <lineage>
        <taxon>Bacteria</taxon>
        <taxon>Pseudomonadati</taxon>
        <taxon>Thermodesulfobacteriota</taxon>
        <taxon>Candidatus Desulfofervidia</taxon>
        <taxon>Candidatus Desulfofervidales</taxon>
        <taxon>Candidatus Desulfofervidaceae</taxon>
        <taxon>Candidatus Desulfofervidus</taxon>
    </lineage>
</organism>
<evidence type="ECO:0000256" key="8">
    <source>
        <dbReference type="ARBA" id="ARBA00023136"/>
    </source>
</evidence>
<comment type="caution">
    <text evidence="11">The sequence shown here is derived from an EMBL/GenBank/DDBJ whole genome shotgun (WGS) entry which is preliminary data.</text>
</comment>
<evidence type="ECO:0000256" key="1">
    <source>
        <dbReference type="ARBA" id="ARBA00004651"/>
    </source>
</evidence>
<dbReference type="GO" id="GO:0005886">
    <property type="term" value="C:plasma membrane"/>
    <property type="evidence" value="ECO:0007669"/>
    <property type="project" value="UniProtKB-SubCell"/>
</dbReference>
<reference evidence="11" key="1">
    <citation type="journal article" date="2020" name="mSystems">
        <title>Genome- and Community-Level Interaction Insights into Carbon Utilization and Element Cycling Functions of Hydrothermarchaeota in Hydrothermal Sediment.</title>
        <authorList>
            <person name="Zhou Z."/>
            <person name="Liu Y."/>
            <person name="Xu W."/>
            <person name="Pan J."/>
            <person name="Luo Z.H."/>
            <person name="Li M."/>
        </authorList>
    </citation>
    <scope>NUCLEOTIDE SEQUENCE [LARGE SCALE GENOMIC DNA]</scope>
    <source>
        <strain evidence="11">HyVt-389</strain>
    </source>
</reference>
<keyword evidence="3" id="KW-0813">Transport</keyword>
<dbReference type="GO" id="GO:0006935">
    <property type="term" value="P:chemotaxis"/>
    <property type="evidence" value="ECO:0007669"/>
    <property type="project" value="InterPro"/>
</dbReference>
<feature type="transmembrane region" description="Helical" evidence="9">
    <location>
        <begin position="7"/>
        <end position="26"/>
    </location>
</feature>
<sequence>MDLTTIIGTILAFSLVIMAIIIGGTLDAFINLPSLLIVMGGTIGATAINYPLKDILRVIKIAKNAIFCKESVNFPELISNFLKMADKARREGILSLEGFIKESHDEFLKYGLRLCVDGVEPQSIKQILEKDIKSCSERHELGVDIFLSMGDYAPAFGMIGTLIGLVQMLAKLDDPSNMGPAMAVALITTFYGALLANAVFLPIAGKLKNKSEEEIFVKKIMLEGVMGISNGDNPRILEQKLNTFLPSKERVFLK</sequence>
<evidence type="ECO:0000313" key="11">
    <source>
        <dbReference type="EMBL" id="HEC67530.1"/>
    </source>
</evidence>
<dbReference type="InterPro" id="IPR002898">
    <property type="entry name" value="MotA_ExbB_proton_chnl"/>
</dbReference>
<evidence type="ECO:0000256" key="5">
    <source>
        <dbReference type="ARBA" id="ARBA00022692"/>
    </source>
</evidence>
<evidence type="ECO:0000256" key="6">
    <source>
        <dbReference type="ARBA" id="ARBA00022779"/>
    </source>
</evidence>
<dbReference type="PROSITE" id="PS01307">
    <property type="entry name" value="MOTA"/>
    <property type="match status" value="1"/>
</dbReference>
<protein>
    <submittedName>
        <fullName evidence="11">Motility protein A</fullName>
    </submittedName>
</protein>
<comment type="similarity">
    <text evidence="2">Belongs to the MotA family.</text>
</comment>
<dbReference type="EMBL" id="DRIH01000057">
    <property type="protein sequence ID" value="HEC67530.1"/>
    <property type="molecule type" value="Genomic_DNA"/>
</dbReference>
<keyword evidence="6" id="KW-0283">Flagellar rotation</keyword>
<keyword evidence="7 9" id="KW-1133">Transmembrane helix</keyword>
<proteinExistence type="inferred from homology"/>
<dbReference type="Pfam" id="PF01618">
    <property type="entry name" value="MotA_ExbB"/>
    <property type="match status" value="1"/>
</dbReference>
<dbReference type="InterPro" id="IPR000540">
    <property type="entry name" value="Flag_MotA_CS"/>
</dbReference>
<evidence type="ECO:0000256" key="3">
    <source>
        <dbReference type="ARBA" id="ARBA00022448"/>
    </source>
</evidence>